<proteinExistence type="predicted"/>
<dbReference type="RefSeq" id="WP_379746614.1">
    <property type="nucleotide sequence ID" value="NZ_JBHSVN010000001.1"/>
</dbReference>
<reference evidence="2 3" key="1">
    <citation type="journal article" date="2019" name="Int. J. Syst. Evol. Microbiol.">
        <title>The Global Catalogue of Microorganisms (GCM) 10K type strain sequencing project: providing services to taxonomists for standard genome sequencing and annotation.</title>
        <authorList>
            <consortium name="The Broad Institute Genomics Platform"/>
            <consortium name="The Broad Institute Genome Sequencing Center for Infectious Disease"/>
            <person name="Wu L."/>
            <person name="Ma J."/>
        </authorList>
    </citation>
    <scope>NUCLEOTIDE SEQUENCE [LARGE SCALE GENOMIC DNA]</scope>
    <source>
        <strain evidence="2 3">SKJ47</strain>
    </source>
</reference>
<feature type="region of interest" description="Disordered" evidence="1">
    <location>
        <begin position="382"/>
        <end position="415"/>
    </location>
</feature>
<evidence type="ECO:0000313" key="2">
    <source>
        <dbReference type="EMBL" id="MFC6893926.1"/>
    </source>
</evidence>
<dbReference type="AlphaFoldDB" id="A0ABD5UXG2"/>
<feature type="compositionally biased region" description="Basic and acidic residues" evidence="1">
    <location>
        <begin position="382"/>
        <end position="398"/>
    </location>
</feature>
<accession>A0ABD5UXG2</accession>
<dbReference type="SUPFAM" id="SSF52540">
    <property type="entry name" value="P-loop containing nucleoside triphosphate hydrolases"/>
    <property type="match status" value="1"/>
</dbReference>
<keyword evidence="3" id="KW-1185">Reference proteome</keyword>
<dbReference type="Proteomes" id="UP001596296">
    <property type="component" value="Unassembled WGS sequence"/>
</dbReference>
<evidence type="ECO:0000256" key="1">
    <source>
        <dbReference type="SAM" id="MobiDB-lite"/>
    </source>
</evidence>
<dbReference type="InterPro" id="IPR027417">
    <property type="entry name" value="P-loop_NTPase"/>
</dbReference>
<evidence type="ECO:0008006" key="4">
    <source>
        <dbReference type="Google" id="ProtNLM"/>
    </source>
</evidence>
<protein>
    <recommendedName>
        <fullName evidence="4">DNA helicase</fullName>
    </recommendedName>
</protein>
<name>A0ABD5UXG2_9EURY</name>
<sequence>MTTGDPTRPSPSILDPDVPVAELVAPTRRAEARAAMALVAGLRDAGVAVRDLAVVARDLDDYEEPLYRAAVQCGIAPVFWTQLRVTRTRPFALIESVCGALDARELDAETLSRPLEHRWCPPGASGSEWPIDPAEVQRMADALPDGSRPPSGWRAAIRSTPCIDDRSLAYLEWLEEQPAPSPKAVTSVLGDVLEAYERLGLPVTKARDSPALLETERDARGVVRVRTLVRQLRHKYDDRLADGTVERSWGDVAELAGLIATQRPGRREHSNARAVDVLEANDVWQLDVPYVIAVGLVDGEWPRKTESALPPELCEEILAGTGRSRGLAPRPAWTDGRDRDQLDDVIRAAGNGLVVTRHAETTDGEERRRSYLLERLDPERIPDDERRRLVAPDRELPRAVHGMRPGGNGGAAPDE</sequence>
<organism evidence="2 3">
    <name type="scientific">Halopenitus salinus</name>
    <dbReference type="NCBI Taxonomy" id="1198295"/>
    <lineage>
        <taxon>Archaea</taxon>
        <taxon>Methanobacteriati</taxon>
        <taxon>Methanobacteriota</taxon>
        <taxon>Stenosarchaea group</taxon>
        <taxon>Halobacteria</taxon>
        <taxon>Halobacteriales</taxon>
        <taxon>Haloferacaceae</taxon>
        <taxon>Halopenitus</taxon>
    </lineage>
</organism>
<gene>
    <name evidence="2" type="ORF">ACFQE9_15140</name>
</gene>
<comment type="caution">
    <text evidence="2">The sequence shown here is derived from an EMBL/GenBank/DDBJ whole genome shotgun (WGS) entry which is preliminary data.</text>
</comment>
<dbReference type="EMBL" id="JBHSXL010000020">
    <property type="protein sequence ID" value="MFC6893926.1"/>
    <property type="molecule type" value="Genomic_DNA"/>
</dbReference>
<feature type="compositionally biased region" description="Gly residues" evidence="1">
    <location>
        <begin position="404"/>
        <end position="415"/>
    </location>
</feature>
<evidence type="ECO:0000313" key="3">
    <source>
        <dbReference type="Proteomes" id="UP001596296"/>
    </source>
</evidence>